<accession>A0A7Y0AMH6</accession>
<dbReference type="RefSeq" id="WP_169234554.1">
    <property type="nucleotide sequence ID" value="NZ_JABBGI010000010.1"/>
</dbReference>
<gene>
    <name evidence="1" type="ORF">HHL23_09400</name>
</gene>
<reference evidence="1 2" key="1">
    <citation type="submission" date="2020-04" db="EMBL/GenBank/DDBJ databases">
        <title>Chryseobacterium sp. RP-3-3 sp. nov., isolated from Jeju soil.</title>
        <authorList>
            <person name="Dahal R.H."/>
        </authorList>
    </citation>
    <scope>NUCLEOTIDE SEQUENCE [LARGE SCALE GENOMIC DNA]</scope>
    <source>
        <strain evidence="1 2">RP-3-3</strain>
    </source>
</reference>
<sequence length="86" mass="9816">MGNLATHYDPFSNPNDDETFSDYGYCGTYIIDGNSTGDKDLVCCKKCIKKFKQADAELQQARNSQLKDMQGFVDFMEKELTIKEEK</sequence>
<evidence type="ECO:0000313" key="1">
    <source>
        <dbReference type="EMBL" id="NML70015.1"/>
    </source>
</evidence>
<name>A0A7Y0AMH6_9FLAO</name>
<evidence type="ECO:0000313" key="2">
    <source>
        <dbReference type="Proteomes" id="UP000544054"/>
    </source>
</evidence>
<protein>
    <submittedName>
        <fullName evidence="1">Uncharacterized protein</fullName>
    </submittedName>
</protein>
<organism evidence="1 2">
    <name type="scientific">Chryseobacterium antibioticum</name>
    <dbReference type="NCBI Taxonomy" id="2728847"/>
    <lineage>
        <taxon>Bacteria</taxon>
        <taxon>Pseudomonadati</taxon>
        <taxon>Bacteroidota</taxon>
        <taxon>Flavobacteriia</taxon>
        <taxon>Flavobacteriales</taxon>
        <taxon>Weeksellaceae</taxon>
        <taxon>Chryseobacterium group</taxon>
        <taxon>Chryseobacterium</taxon>
    </lineage>
</organism>
<dbReference type="AlphaFoldDB" id="A0A7Y0AMH6"/>
<comment type="caution">
    <text evidence="1">The sequence shown here is derived from an EMBL/GenBank/DDBJ whole genome shotgun (WGS) entry which is preliminary data.</text>
</comment>
<proteinExistence type="predicted"/>
<keyword evidence="2" id="KW-1185">Reference proteome</keyword>
<dbReference type="Proteomes" id="UP000544054">
    <property type="component" value="Unassembled WGS sequence"/>
</dbReference>
<dbReference type="EMBL" id="JABBGI010000010">
    <property type="protein sequence ID" value="NML70015.1"/>
    <property type="molecule type" value="Genomic_DNA"/>
</dbReference>